<evidence type="ECO:0000256" key="3">
    <source>
        <dbReference type="ARBA" id="ARBA00022692"/>
    </source>
</evidence>
<keyword evidence="5 6" id="KW-0472">Membrane</keyword>
<keyword evidence="2" id="KW-1003">Cell membrane</keyword>
<dbReference type="Proteomes" id="UP000697710">
    <property type="component" value="Unassembled WGS sequence"/>
</dbReference>
<dbReference type="GO" id="GO:0005886">
    <property type="term" value="C:plasma membrane"/>
    <property type="evidence" value="ECO:0007669"/>
    <property type="project" value="UniProtKB-SubCell"/>
</dbReference>
<name>A0A956M4D2_UNCEI</name>
<reference evidence="7" key="2">
    <citation type="journal article" date="2021" name="Microbiome">
        <title>Successional dynamics and alternative stable states in a saline activated sludge microbial community over 9 years.</title>
        <authorList>
            <person name="Wang Y."/>
            <person name="Ye J."/>
            <person name="Ju F."/>
            <person name="Liu L."/>
            <person name="Boyd J.A."/>
            <person name="Deng Y."/>
            <person name="Parks D.H."/>
            <person name="Jiang X."/>
            <person name="Yin X."/>
            <person name="Woodcroft B.J."/>
            <person name="Tyson G.W."/>
            <person name="Hugenholtz P."/>
            <person name="Polz M.F."/>
            <person name="Zhang T."/>
        </authorList>
    </citation>
    <scope>NUCLEOTIDE SEQUENCE</scope>
    <source>
        <strain evidence="7">HKST-UBA01</strain>
    </source>
</reference>
<evidence type="ECO:0000256" key="5">
    <source>
        <dbReference type="ARBA" id="ARBA00023136"/>
    </source>
</evidence>
<feature type="transmembrane region" description="Helical" evidence="6">
    <location>
        <begin position="22"/>
        <end position="43"/>
    </location>
</feature>
<feature type="transmembrane region" description="Helical" evidence="6">
    <location>
        <begin position="63"/>
        <end position="88"/>
    </location>
</feature>
<evidence type="ECO:0000313" key="7">
    <source>
        <dbReference type="EMBL" id="MCA9729636.1"/>
    </source>
</evidence>
<dbReference type="InterPro" id="IPR022791">
    <property type="entry name" value="L-PG_synthase/AglD"/>
</dbReference>
<sequence>GSLVGVVVCGFHSLGLELPTDAGVIVLVVMAIGTMIPSAPGFIGTLQYAGTLALKQYGVDPSLALSFTLIYHASQWFPVTGLGFFYFVRQQMSLKGLVAADSGRPSGTPIPRGIGRG</sequence>
<evidence type="ECO:0000256" key="2">
    <source>
        <dbReference type="ARBA" id="ARBA00022475"/>
    </source>
</evidence>
<evidence type="ECO:0000256" key="6">
    <source>
        <dbReference type="SAM" id="Phobius"/>
    </source>
</evidence>
<comment type="caution">
    <text evidence="7">The sequence shown here is derived from an EMBL/GenBank/DDBJ whole genome shotgun (WGS) entry which is preliminary data.</text>
</comment>
<dbReference type="AlphaFoldDB" id="A0A956M4D2"/>
<accession>A0A956M4D2</accession>
<gene>
    <name evidence="7" type="ORF">KC729_18285</name>
</gene>
<evidence type="ECO:0000256" key="4">
    <source>
        <dbReference type="ARBA" id="ARBA00022989"/>
    </source>
</evidence>
<evidence type="ECO:0000313" key="8">
    <source>
        <dbReference type="Proteomes" id="UP000697710"/>
    </source>
</evidence>
<dbReference type="Pfam" id="PF03706">
    <property type="entry name" value="LPG_synthase_TM"/>
    <property type="match status" value="1"/>
</dbReference>
<reference evidence="7" key="1">
    <citation type="submission" date="2020-04" db="EMBL/GenBank/DDBJ databases">
        <authorList>
            <person name="Zhang T."/>
        </authorList>
    </citation>
    <scope>NUCLEOTIDE SEQUENCE</scope>
    <source>
        <strain evidence="7">HKST-UBA01</strain>
    </source>
</reference>
<evidence type="ECO:0000256" key="1">
    <source>
        <dbReference type="ARBA" id="ARBA00004651"/>
    </source>
</evidence>
<dbReference type="EMBL" id="JAGQHR010000778">
    <property type="protein sequence ID" value="MCA9729636.1"/>
    <property type="molecule type" value="Genomic_DNA"/>
</dbReference>
<protein>
    <submittedName>
        <fullName evidence="7">Flippase-like domain-containing protein</fullName>
    </submittedName>
</protein>
<feature type="non-terminal residue" evidence="7">
    <location>
        <position position="1"/>
    </location>
</feature>
<organism evidence="7 8">
    <name type="scientific">Eiseniibacteriota bacterium</name>
    <dbReference type="NCBI Taxonomy" id="2212470"/>
    <lineage>
        <taxon>Bacteria</taxon>
        <taxon>Candidatus Eiseniibacteriota</taxon>
    </lineage>
</organism>
<comment type="subcellular location">
    <subcellularLocation>
        <location evidence="1">Cell membrane</location>
        <topology evidence="1">Multi-pass membrane protein</topology>
    </subcellularLocation>
</comment>
<keyword evidence="4 6" id="KW-1133">Transmembrane helix</keyword>
<keyword evidence="3 6" id="KW-0812">Transmembrane</keyword>
<proteinExistence type="predicted"/>